<feature type="compositionally biased region" description="Polar residues" evidence="1">
    <location>
        <begin position="1"/>
        <end position="15"/>
    </location>
</feature>
<evidence type="ECO:0000313" key="2">
    <source>
        <dbReference type="EMBL" id="OWQ51526.1"/>
    </source>
</evidence>
<evidence type="ECO:0000313" key="3">
    <source>
        <dbReference type="Proteomes" id="UP000198157"/>
    </source>
</evidence>
<sequence>MARTPKTSPKASNTVRVDRKQGSNSAVSSQSIAADLAAFRKGGGKIEVLGNTLALKKAG</sequence>
<name>A0A246HK80_STEMA</name>
<reference evidence="2 3" key="1">
    <citation type="submission" date="2017-06" db="EMBL/GenBank/DDBJ databases">
        <authorList>
            <person name="Kim H.J."/>
            <person name="Triplett B.A."/>
        </authorList>
    </citation>
    <scope>NUCLEOTIDE SEQUENCE [LARGE SCALE GENOMIC DNA]</scope>
    <source>
        <strain evidence="2 3">13146</strain>
    </source>
</reference>
<proteinExistence type="predicted"/>
<comment type="caution">
    <text evidence="2">The sequence shown here is derived from an EMBL/GenBank/DDBJ whole genome shotgun (WGS) entry which is preliminary data.</text>
</comment>
<dbReference type="EMBL" id="NIVS01000040">
    <property type="protein sequence ID" value="OWQ51526.1"/>
    <property type="molecule type" value="Genomic_DNA"/>
</dbReference>
<dbReference type="OrthoDB" id="6028411at2"/>
<accession>A0A246HK80</accession>
<organism evidence="2 3">
    <name type="scientific">Stenotrophomonas maltophilia</name>
    <name type="common">Pseudomonas maltophilia</name>
    <name type="synonym">Xanthomonas maltophilia</name>
    <dbReference type="NCBI Taxonomy" id="40324"/>
    <lineage>
        <taxon>Bacteria</taxon>
        <taxon>Pseudomonadati</taxon>
        <taxon>Pseudomonadota</taxon>
        <taxon>Gammaproteobacteria</taxon>
        <taxon>Lysobacterales</taxon>
        <taxon>Lysobacteraceae</taxon>
        <taxon>Stenotrophomonas</taxon>
        <taxon>Stenotrophomonas maltophilia group</taxon>
    </lineage>
</organism>
<gene>
    <name evidence="2" type="ORF">CEE60_14520</name>
</gene>
<feature type="region of interest" description="Disordered" evidence="1">
    <location>
        <begin position="1"/>
        <end position="29"/>
    </location>
</feature>
<dbReference type="Proteomes" id="UP000198157">
    <property type="component" value="Unassembled WGS sequence"/>
</dbReference>
<evidence type="ECO:0000256" key="1">
    <source>
        <dbReference type="SAM" id="MobiDB-lite"/>
    </source>
</evidence>
<dbReference type="RefSeq" id="WP_019183415.1">
    <property type="nucleotide sequence ID" value="NZ_JBLZPU010000001.1"/>
</dbReference>
<protein>
    <submittedName>
        <fullName evidence="2">Uncharacterized protein</fullName>
    </submittedName>
</protein>
<dbReference type="AlphaFoldDB" id="A0A246HK80"/>